<keyword evidence="1" id="KW-0812">Transmembrane</keyword>
<name>A0A953LYW4_9BACT</name>
<sequence length="84" mass="9420">MARKKEEKSVLIQLFELSGIGIQLVLSTFVGLAMGYWLDRLMGTSPYLSLLFLILGIISGFVNMVRLARRAERDKDGSTNQEGR</sequence>
<keyword evidence="1" id="KW-1133">Transmembrane helix</keyword>
<comment type="caution">
    <text evidence="2">The sequence shown here is derived from an EMBL/GenBank/DDBJ whole genome shotgun (WGS) entry which is preliminary data.</text>
</comment>
<dbReference type="AlphaFoldDB" id="A0A953LYW4"/>
<organism evidence="2 3">
    <name type="scientific">Candidatus Nitrobium versatile</name>
    <dbReference type="NCBI Taxonomy" id="2884831"/>
    <lineage>
        <taxon>Bacteria</taxon>
        <taxon>Pseudomonadati</taxon>
        <taxon>Nitrospirota</taxon>
        <taxon>Nitrospiria</taxon>
        <taxon>Nitrospirales</taxon>
        <taxon>Nitrospiraceae</taxon>
        <taxon>Candidatus Nitrobium</taxon>
    </lineage>
</organism>
<dbReference type="InterPro" id="IPR032820">
    <property type="entry name" value="ATPase_put"/>
</dbReference>
<evidence type="ECO:0000313" key="2">
    <source>
        <dbReference type="EMBL" id="MBZ0154819.1"/>
    </source>
</evidence>
<proteinExistence type="predicted"/>
<dbReference type="Proteomes" id="UP000705867">
    <property type="component" value="Unassembled WGS sequence"/>
</dbReference>
<evidence type="ECO:0000256" key="1">
    <source>
        <dbReference type="SAM" id="Phobius"/>
    </source>
</evidence>
<reference evidence="2" key="2">
    <citation type="submission" date="2021-08" db="EMBL/GenBank/DDBJ databases">
        <authorList>
            <person name="Dalcin Martins P."/>
        </authorList>
    </citation>
    <scope>NUCLEOTIDE SEQUENCE</scope>
    <source>
        <strain evidence="2">MAG_39</strain>
    </source>
</reference>
<keyword evidence="1" id="KW-0472">Membrane</keyword>
<gene>
    <name evidence="2" type="ORF">K8I29_01220</name>
</gene>
<evidence type="ECO:0000313" key="3">
    <source>
        <dbReference type="Proteomes" id="UP000705867"/>
    </source>
</evidence>
<reference evidence="2" key="1">
    <citation type="journal article" date="2021" name="bioRxiv">
        <title>Unraveling nitrogen, sulfur and carbon metabolic pathways and microbial community transcriptional responses to substrate deprivation and toxicity stresses in a bioreactor mimicking anoxic brackish coastal sediment conditions.</title>
        <authorList>
            <person name="Martins P.D."/>
            <person name="Echeveste M.J."/>
            <person name="Arshad A."/>
            <person name="Kurth J."/>
            <person name="Ouboter H."/>
            <person name="Jetten M.S.M."/>
            <person name="Welte C.U."/>
        </authorList>
    </citation>
    <scope>NUCLEOTIDE SEQUENCE</scope>
    <source>
        <strain evidence="2">MAG_39</strain>
    </source>
</reference>
<protein>
    <submittedName>
        <fullName evidence="2">AtpZ/AtpI family protein</fullName>
    </submittedName>
</protein>
<dbReference type="Pfam" id="PF09527">
    <property type="entry name" value="ATPase_gene1"/>
    <property type="match status" value="1"/>
</dbReference>
<feature type="transmembrane region" description="Helical" evidence="1">
    <location>
        <begin position="44"/>
        <end position="65"/>
    </location>
</feature>
<dbReference type="EMBL" id="JAIOIV010000014">
    <property type="protein sequence ID" value="MBZ0154819.1"/>
    <property type="molecule type" value="Genomic_DNA"/>
</dbReference>
<feature type="transmembrane region" description="Helical" evidence="1">
    <location>
        <begin position="12"/>
        <end position="38"/>
    </location>
</feature>
<accession>A0A953LYW4</accession>